<dbReference type="GO" id="GO:1990351">
    <property type="term" value="C:transporter complex"/>
    <property type="evidence" value="ECO:0007669"/>
    <property type="project" value="TreeGrafter"/>
</dbReference>
<evidence type="ECO:0000313" key="7">
    <source>
        <dbReference type="EMBL" id="SDR85076.1"/>
    </source>
</evidence>
<dbReference type="AlphaFoldDB" id="A0A1H1MED7"/>
<dbReference type="RefSeq" id="WP_157718097.1">
    <property type="nucleotide sequence ID" value="NZ_LT629736.1"/>
</dbReference>
<organism evidence="7 8">
    <name type="scientific">Halopseudomonas xinjiangensis</name>
    <dbReference type="NCBI Taxonomy" id="487184"/>
    <lineage>
        <taxon>Bacteria</taxon>
        <taxon>Pseudomonadati</taxon>
        <taxon>Pseudomonadota</taxon>
        <taxon>Gammaproteobacteria</taxon>
        <taxon>Pseudomonadales</taxon>
        <taxon>Pseudomonadaceae</taxon>
        <taxon>Halopseudomonas</taxon>
    </lineage>
</organism>
<comment type="similarity">
    <text evidence="6">Belongs to the LptE lipoprotein family.</text>
</comment>
<keyword evidence="1 6" id="KW-0732">Signal</keyword>
<dbReference type="EMBL" id="LT629736">
    <property type="protein sequence ID" value="SDR85076.1"/>
    <property type="molecule type" value="Genomic_DNA"/>
</dbReference>
<keyword evidence="8" id="KW-1185">Reference proteome</keyword>
<dbReference type="PROSITE" id="PS51257">
    <property type="entry name" value="PROKAR_LIPOPROTEIN"/>
    <property type="match status" value="1"/>
</dbReference>
<reference evidence="8" key="1">
    <citation type="submission" date="2016-10" db="EMBL/GenBank/DDBJ databases">
        <authorList>
            <person name="Varghese N."/>
            <person name="Submissions S."/>
        </authorList>
    </citation>
    <scope>NUCLEOTIDE SEQUENCE [LARGE SCALE GENOMIC DNA]</scope>
    <source>
        <strain evidence="8">NRRL B-51270</strain>
    </source>
</reference>
<dbReference type="Gene3D" id="3.30.160.150">
    <property type="entry name" value="Lipoprotein like domain"/>
    <property type="match status" value="1"/>
</dbReference>
<dbReference type="Proteomes" id="UP000243207">
    <property type="component" value="Chromosome I"/>
</dbReference>
<evidence type="ECO:0000256" key="3">
    <source>
        <dbReference type="ARBA" id="ARBA00023139"/>
    </source>
</evidence>
<keyword evidence="3 6" id="KW-0564">Palmitate</keyword>
<dbReference type="GO" id="GO:0015920">
    <property type="term" value="P:lipopolysaccharide transport"/>
    <property type="evidence" value="ECO:0007669"/>
    <property type="project" value="TreeGrafter"/>
</dbReference>
<dbReference type="GO" id="GO:0009279">
    <property type="term" value="C:cell outer membrane"/>
    <property type="evidence" value="ECO:0007669"/>
    <property type="project" value="UniProtKB-SubCell"/>
</dbReference>
<comment type="subcellular location">
    <subcellularLocation>
        <location evidence="6">Cell outer membrane</location>
        <topology evidence="6">Lipid-anchor</topology>
    </subcellularLocation>
</comment>
<gene>
    <name evidence="6" type="primary">lptE</name>
    <name evidence="7" type="ORF">SAMN05216421_0445</name>
</gene>
<keyword evidence="4 6" id="KW-0998">Cell outer membrane</keyword>
<evidence type="ECO:0000256" key="4">
    <source>
        <dbReference type="ARBA" id="ARBA00023237"/>
    </source>
</evidence>
<sequence length="180" mass="20321">MAAKRPRFLLGCMLGLSLLMGGCGFQLRGTGVDSINLDQLHLTTTRPDSTIYRETRQNLEAEGVRLTPTAPYNLQLIDEHTDRVAVSYTGRATAAEIELRSSVTYIITDSQGRPLIGPETLRTERVYVNDRNNVIGTNEEEELLQREMQRDLTRQLLFRLSSLTESELSAREQALDRQLP</sequence>
<dbReference type="InterPro" id="IPR007485">
    <property type="entry name" value="LPS_assembly_LptE"/>
</dbReference>
<proteinExistence type="inferred from homology"/>
<evidence type="ECO:0000256" key="2">
    <source>
        <dbReference type="ARBA" id="ARBA00023136"/>
    </source>
</evidence>
<dbReference type="HAMAP" id="MF_01186">
    <property type="entry name" value="LPS_assembly_LptE"/>
    <property type="match status" value="1"/>
</dbReference>
<comment type="function">
    <text evidence="6">Together with LptD, is involved in the assembly of lipopolysaccharide (LPS) at the surface of the outer membrane. Required for the proper assembly of LptD. Binds LPS and may serve as the LPS recognition site at the outer membrane.</text>
</comment>
<evidence type="ECO:0000256" key="6">
    <source>
        <dbReference type="HAMAP-Rule" id="MF_01186"/>
    </source>
</evidence>
<dbReference type="PANTHER" id="PTHR38098:SF1">
    <property type="entry name" value="LPS-ASSEMBLY LIPOPROTEIN LPTE"/>
    <property type="match status" value="1"/>
</dbReference>
<dbReference type="STRING" id="487184.SAMN05216421_0445"/>
<dbReference type="OrthoDB" id="5612114at2"/>
<dbReference type="Pfam" id="PF04390">
    <property type="entry name" value="LptE"/>
    <property type="match status" value="1"/>
</dbReference>
<evidence type="ECO:0000256" key="5">
    <source>
        <dbReference type="ARBA" id="ARBA00023288"/>
    </source>
</evidence>
<keyword evidence="5 6" id="KW-0449">Lipoprotein</keyword>
<name>A0A1H1MED7_9GAMM</name>
<evidence type="ECO:0000313" key="8">
    <source>
        <dbReference type="Proteomes" id="UP000243207"/>
    </source>
</evidence>
<dbReference type="PANTHER" id="PTHR38098">
    <property type="entry name" value="LPS-ASSEMBLY LIPOPROTEIN LPTE"/>
    <property type="match status" value="1"/>
</dbReference>
<comment type="subunit">
    <text evidence="6">Component of the lipopolysaccharide transport and assembly complex. Interacts with LptD.</text>
</comment>
<protein>
    <recommendedName>
        <fullName evidence="6">LPS-assembly lipoprotein LptE</fullName>
    </recommendedName>
</protein>
<dbReference type="GO" id="GO:0001530">
    <property type="term" value="F:lipopolysaccharide binding"/>
    <property type="evidence" value="ECO:0007669"/>
    <property type="project" value="TreeGrafter"/>
</dbReference>
<evidence type="ECO:0000256" key="1">
    <source>
        <dbReference type="ARBA" id="ARBA00022729"/>
    </source>
</evidence>
<dbReference type="GO" id="GO:0043165">
    <property type="term" value="P:Gram-negative-bacterium-type cell outer membrane assembly"/>
    <property type="evidence" value="ECO:0007669"/>
    <property type="project" value="UniProtKB-UniRule"/>
</dbReference>
<keyword evidence="2 6" id="KW-0472">Membrane</keyword>
<accession>A0A1H1MED7</accession>